<proteinExistence type="predicted"/>
<evidence type="ECO:0000313" key="6">
    <source>
        <dbReference type="Proteomes" id="UP000318939"/>
    </source>
</evidence>
<dbReference type="Proteomes" id="UP000318939">
    <property type="component" value="Chromosome"/>
</dbReference>
<feature type="transmembrane region" description="Helical" evidence="3">
    <location>
        <begin position="121"/>
        <end position="140"/>
    </location>
</feature>
<dbReference type="EMBL" id="CP117267">
    <property type="protein sequence ID" value="WFS23040.1"/>
    <property type="molecule type" value="Genomic_DNA"/>
</dbReference>
<dbReference type="Pfam" id="PF00990">
    <property type="entry name" value="GGDEF"/>
    <property type="match status" value="1"/>
</dbReference>
<evidence type="ECO:0000259" key="4">
    <source>
        <dbReference type="PROSITE" id="PS50887"/>
    </source>
</evidence>
<dbReference type="InterPro" id="IPR050469">
    <property type="entry name" value="Diguanylate_Cyclase"/>
</dbReference>
<feature type="transmembrane region" description="Helical" evidence="3">
    <location>
        <begin position="96"/>
        <end position="115"/>
    </location>
</feature>
<keyword evidence="3" id="KW-0472">Membrane</keyword>
<feature type="domain" description="GGDEF" evidence="4">
    <location>
        <begin position="246"/>
        <end position="379"/>
    </location>
</feature>
<dbReference type="NCBIfam" id="TIGR00254">
    <property type="entry name" value="GGDEF"/>
    <property type="match status" value="1"/>
</dbReference>
<accession>A0ABY8IHF1</accession>
<dbReference type="EC" id="2.7.7.65" evidence="1"/>
<evidence type="ECO:0000256" key="1">
    <source>
        <dbReference type="ARBA" id="ARBA00012528"/>
    </source>
</evidence>
<evidence type="ECO:0000256" key="3">
    <source>
        <dbReference type="SAM" id="Phobius"/>
    </source>
</evidence>
<reference evidence="5" key="1">
    <citation type="journal article" date="2019" name="Phytopathology">
        <title>A Novel Group of Rhizobium tumorigenes-Like Agrobacteria Associated with Crown Gall Disease of Rhododendron and Blueberry.</title>
        <authorList>
            <person name="Kuzmanovic N."/>
            <person name="Behrens P."/>
            <person name="Idczak E."/>
            <person name="Wagner S."/>
            <person name="Gotz M."/>
            <person name="Sproer C."/>
            <person name="Bunk B."/>
            <person name="Overmann J."/>
            <person name="Smalla K."/>
        </authorList>
    </citation>
    <scope>NUCLEOTIDE SEQUENCE</scope>
    <source>
        <strain evidence="5">Rho-6.2</strain>
    </source>
</reference>
<feature type="transmembrane region" description="Helical" evidence="3">
    <location>
        <begin position="191"/>
        <end position="208"/>
    </location>
</feature>
<dbReference type="PANTHER" id="PTHR45138:SF9">
    <property type="entry name" value="DIGUANYLATE CYCLASE DGCM-RELATED"/>
    <property type="match status" value="1"/>
</dbReference>
<protein>
    <recommendedName>
        <fullName evidence="1">diguanylate cyclase</fullName>
        <ecNumber evidence="1">2.7.7.65</ecNumber>
    </recommendedName>
</protein>
<dbReference type="SUPFAM" id="SSF55073">
    <property type="entry name" value="Nucleotide cyclase"/>
    <property type="match status" value="1"/>
</dbReference>
<feature type="transmembrane region" description="Helical" evidence="3">
    <location>
        <begin position="62"/>
        <end position="84"/>
    </location>
</feature>
<name>A0ABY8IHF1_9HYPH</name>
<dbReference type="PANTHER" id="PTHR45138">
    <property type="entry name" value="REGULATORY COMPONENTS OF SENSORY TRANSDUCTION SYSTEM"/>
    <property type="match status" value="1"/>
</dbReference>
<dbReference type="InterPro" id="IPR029787">
    <property type="entry name" value="Nucleotide_cyclase"/>
</dbReference>
<dbReference type="SMART" id="SM00267">
    <property type="entry name" value="GGDEF"/>
    <property type="match status" value="1"/>
</dbReference>
<keyword evidence="3" id="KW-0812">Transmembrane</keyword>
<organism evidence="5 6">
    <name type="scientific">Rhizobium rhododendri</name>
    <dbReference type="NCBI Taxonomy" id="2506430"/>
    <lineage>
        <taxon>Bacteria</taxon>
        <taxon>Pseudomonadati</taxon>
        <taxon>Pseudomonadota</taxon>
        <taxon>Alphaproteobacteria</taxon>
        <taxon>Hyphomicrobiales</taxon>
        <taxon>Rhizobiaceae</taxon>
        <taxon>Rhizobium/Agrobacterium group</taxon>
        <taxon>Rhizobium</taxon>
    </lineage>
</organism>
<evidence type="ECO:0000313" key="5">
    <source>
        <dbReference type="EMBL" id="WFS23040.1"/>
    </source>
</evidence>
<dbReference type="Gene3D" id="3.30.70.270">
    <property type="match status" value="1"/>
</dbReference>
<reference evidence="5" key="2">
    <citation type="journal article" date="2023" name="MicrobiologyOpen">
        <title>Genomics of the tumorigenes clade of the family Rhizobiaceae and description of Rhizobium rhododendri sp. nov.</title>
        <authorList>
            <person name="Kuzmanovic N."/>
            <person name="diCenzo G.C."/>
            <person name="Bunk B."/>
            <person name="Sproeer C."/>
            <person name="Fruehling A."/>
            <person name="Neumann-Schaal M."/>
            <person name="Overmann J."/>
            <person name="Smalla K."/>
        </authorList>
    </citation>
    <scope>NUCLEOTIDE SEQUENCE</scope>
    <source>
        <strain evidence="5">Rho-6.2</strain>
    </source>
</reference>
<feature type="transmembrane region" description="Helical" evidence="3">
    <location>
        <begin position="6"/>
        <end position="28"/>
    </location>
</feature>
<feature type="transmembrane region" description="Helical" evidence="3">
    <location>
        <begin position="147"/>
        <end position="171"/>
    </location>
</feature>
<sequence>MMLDYNSLLIALGASTFCLAVTLLGSWLNRRPETFLLTCAIGLLLVVAAICCYSFYVAHPTMSLAIVSFTIALSGFSVIWAAGYQFRKDRLSPVRIVAGTVLGLAISVPPMLLGYDGLAFIVYNLVIAAMLSATAYEYWLGRAEAPAPIYGITTLYLLTAFTFVLCSAVLISDGKMVIGKAPQNWAENLSIAVAIAAMTGIGALSLALHQWRQATRHRSDAMTDQLTGLMNRRALFDRCGNRSFSTVMAAVIFDIDRFKAVNDEFGHAAGDAVLKLFAEELVTNLRAYDVVARLGGEEFTLVLDNVMPGRAEQIADRIRECFAARSFSFEGKTVKCTVSAGIAFGSNEGADFEGVLQAADRALYAAKRNGRNRVETAEYLHVVTSETENPPETESATA</sequence>
<evidence type="ECO:0000256" key="2">
    <source>
        <dbReference type="ARBA" id="ARBA00034247"/>
    </source>
</evidence>
<dbReference type="CDD" id="cd01949">
    <property type="entry name" value="GGDEF"/>
    <property type="match status" value="1"/>
</dbReference>
<dbReference type="PROSITE" id="PS50887">
    <property type="entry name" value="GGDEF"/>
    <property type="match status" value="1"/>
</dbReference>
<dbReference type="InterPro" id="IPR000160">
    <property type="entry name" value="GGDEF_dom"/>
</dbReference>
<dbReference type="RefSeq" id="WP_142823914.1">
    <property type="nucleotide sequence ID" value="NZ_CP117267.1"/>
</dbReference>
<gene>
    <name evidence="5" type="ORF">PR018_00485</name>
</gene>
<comment type="catalytic activity">
    <reaction evidence="2">
        <text>2 GTP = 3',3'-c-di-GMP + 2 diphosphate</text>
        <dbReference type="Rhea" id="RHEA:24898"/>
        <dbReference type="ChEBI" id="CHEBI:33019"/>
        <dbReference type="ChEBI" id="CHEBI:37565"/>
        <dbReference type="ChEBI" id="CHEBI:58805"/>
        <dbReference type="EC" id="2.7.7.65"/>
    </reaction>
</comment>
<dbReference type="InterPro" id="IPR043128">
    <property type="entry name" value="Rev_trsase/Diguanyl_cyclase"/>
</dbReference>
<keyword evidence="6" id="KW-1185">Reference proteome</keyword>
<feature type="transmembrane region" description="Helical" evidence="3">
    <location>
        <begin position="35"/>
        <end position="56"/>
    </location>
</feature>
<keyword evidence="3" id="KW-1133">Transmembrane helix</keyword>